<dbReference type="RefSeq" id="WP_009262945.1">
    <property type="nucleotide sequence ID" value="NZ_AP031411.1"/>
</dbReference>
<comment type="caution">
    <text evidence="2">The sequence shown here is derived from an EMBL/GenBank/DDBJ whole genome shotgun (WGS) entry which is preliminary data.</text>
</comment>
<dbReference type="EMBL" id="SLZV01000034">
    <property type="protein sequence ID" value="TCS62018.1"/>
    <property type="molecule type" value="Genomic_DNA"/>
</dbReference>
<organism evidence="2 3">
    <name type="scientific">Faecalimonas umbilicata</name>
    <dbReference type="NCBI Taxonomy" id="1912855"/>
    <lineage>
        <taxon>Bacteria</taxon>
        <taxon>Bacillati</taxon>
        <taxon>Bacillota</taxon>
        <taxon>Clostridia</taxon>
        <taxon>Lachnospirales</taxon>
        <taxon>Lachnospiraceae</taxon>
        <taxon>Faecalimonas</taxon>
    </lineage>
</organism>
<gene>
    <name evidence="2" type="ORF">EDD74_13410</name>
    <name evidence="1" type="ORF">FAEUMB_17540</name>
</gene>
<reference evidence="2 3" key="2">
    <citation type="submission" date="2019-03" db="EMBL/GenBank/DDBJ databases">
        <title>Genomic Encyclopedia of Type Strains, Phase IV (KMG-IV): sequencing the most valuable type-strain genomes for metagenomic binning, comparative biology and taxonomic classification.</title>
        <authorList>
            <person name="Goeker M."/>
        </authorList>
    </citation>
    <scope>NUCLEOTIDE SEQUENCE [LARGE SCALE GENOMIC DNA]</scope>
    <source>
        <strain evidence="2 3">DSM 103426</strain>
    </source>
</reference>
<evidence type="ECO:0000313" key="1">
    <source>
        <dbReference type="EMBL" id="GBU05213.1"/>
    </source>
</evidence>
<dbReference type="InterPro" id="IPR020256">
    <property type="entry name" value="Spore_coat_CotJA"/>
</dbReference>
<name>A0A4R3J853_9FIRM</name>
<reference evidence="1 4" key="1">
    <citation type="journal article" date="2018" name="Int. J. Syst. Evol. Microbiol.">
        <title>Draft Genome Sequence of Faecalimonas umbilicata JCM 30896T, an Acetate-Producing Bacterium Isolated from Human Feces.</title>
        <authorList>
            <person name="Sakamoto M."/>
            <person name="Ikeyama N."/>
            <person name="Yuki M."/>
            <person name="Ohkuma M."/>
        </authorList>
    </citation>
    <scope>NUCLEOTIDE SEQUENCE [LARGE SCALE GENOMIC DNA]</scope>
    <source>
        <strain evidence="1 4">EGH7</strain>
    </source>
</reference>
<dbReference type="Proteomes" id="UP000294613">
    <property type="component" value="Unassembled WGS sequence"/>
</dbReference>
<proteinExistence type="predicted"/>
<dbReference type="GeneID" id="97506317"/>
<protein>
    <submittedName>
        <fullName evidence="2">Spore coat associated protein JA (CotJA)</fullName>
    </submittedName>
</protein>
<dbReference type="Proteomes" id="UP000702954">
    <property type="component" value="Unassembled WGS sequence"/>
</dbReference>
<evidence type="ECO:0000313" key="2">
    <source>
        <dbReference type="EMBL" id="TCS62018.1"/>
    </source>
</evidence>
<dbReference type="EMBL" id="BHEO01000008">
    <property type="protein sequence ID" value="GBU05213.1"/>
    <property type="molecule type" value="Genomic_DNA"/>
</dbReference>
<sequence length="87" mass="10110">MQNYHQNNCGCRQTTDYGRYSSTQYVSRPQATPCCDREDSLDGMPLAMAYVPWQIWQRIYEAEKGFCRGTIFEELDKPFHGMGGCNR</sequence>
<evidence type="ECO:0000313" key="4">
    <source>
        <dbReference type="Proteomes" id="UP000702954"/>
    </source>
</evidence>
<evidence type="ECO:0000313" key="3">
    <source>
        <dbReference type="Proteomes" id="UP000294613"/>
    </source>
</evidence>
<dbReference type="AlphaFoldDB" id="A0A4R3J853"/>
<accession>A0A4R3J853</accession>
<keyword evidence="4" id="KW-1185">Reference proteome</keyword>
<dbReference type="Pfam" id="PF11007">
    <property type="entry name" value="CotJA"/>
    <property type="match status" value="1"/>
</dbReference>